<evidence type="ECO:0000256" key="1">
    <source>
        <dbReference type="SAM" id="MobiDB-lite"/>
    </source>
</evidence>
<sequence>MTNNQNGTGEPRPASPWADGAHRAVSPRQVMASITGGFGADDARRALADDGILAFVNRYLTEYRRRTGHLPYMFQSRVDDEIADPTEEGDWDLRVAFAVGYGIPDNVFDELRDDAATWGNEMSMGAVPYASTERRMPVLLGDADKHATPSPGTAAWDVSFLSQQCHVLVRADRERHTLAIRCEWPDHDGRHTITLRFPDGLELELDATIVRGVWRAGNIDNPDDLLPVSCRVSL</sequence>
<protein>
    <submittedName>
        <fullName evidence="2">Uncharacterized protein</fullName>
    </submittedName>
</protein>
<keyword evidence="3" id="KW-1185">Reference proteome</keyword>
<feature type="region of interest" description="Disordered" evidence="1">
    <location>
        <begin position="1"/>
        <end position="22"/>
    </location>
</feature>
<accession>A0A430FIC5</accession>
<dbReference type="AlphaFoldDB" id="A0A430FIC5"/>
<gene>
    <name evidence="2" type="ORF">D2E23_0337</name>
</gene>
<reference evidence="2 3" key="1">
    <citation type="submission" date="2018-09" db="EMBL/GenBank/DDBJ databases">
        <title>Characterization of the phylogenetic diversity of five novel species belonging to the genus Bifidobacterium.</title>
        <authorList>
            <person name="Lugli G.A."/>
            <person name="Duranti S."/>
            <person name="Milani C."/>
        </authorList>
    </citation>
    <scope>NUCLEOTIDE SEQUENCE [LARGE SCALE GENOMIC DNA]</scope>
    <source>
        <strain evidence="2 3">2028B</strain>
    </source>
</reference>
<dbReference type="Proteomes" id="UP000288607">
    <property type="component" value="Unassembled WGS sequence"/>
</dbReference>
<name>A0A430FIC5_9BIFI</name>
<organism evidence="2 3">
    <name type="scientific">Bifidobacterium callimiconis</name>
    <dbReference type="NCBI Taxonomy" id="2306973"/>
    <lineage>
        <taxon>Bacteria</taxon>
        <taxon>Bacillati</taxon>
        <taxon>Actinomycetota</taxon>
        <taxon>Actinomycetes</taxon>
        <taxon>Bifidobacteriales</taxon>
        <taxon>Bifidobacteriaceae</taxon>
        <taxon>Bifidobacterium</taxon>
    </lineage>
</organism>
<comment type="caution">
    <text evidence="2">The sequence shown here is derived from an EMBL/GenBank/DDBJ whole genome shotgun (WGS) entry which is preliminary data.</text>
</comment>
<evidence type="ECO:0000313" key="3">
    <source>
        <dbReference type="Proteomes" id="UP000288607"/>
    </source>
</evidence>
<dbReference type="EMBL" id="QXGJ01000001">
    <property type="protein sequence ID" value="RSX52609.1"/>
    <property type="molecule type" value="Genomic_DNA"/>
</dbReference>
<proteinExistence type="predicted"/>
<dbReference type="RefSeq" id="WP_126029262.1">
    <property type="nucleotide sequence ID" value="NZ_QXGJ01000001.1"/>
</dbReference>
<dbReference type="OrthoDB" id="3230695at2"/>
<evidence type="ECO:0000313" key="2">
    <source>
        <dbReference type="EMBL" id="RSX52609.1"/>
    </source>
</evidence>